<evidence type="ECO:0000256" key="9">
    <source>
        <dbReference type="ARBA" id="ARBA00048997"/>
    </source>
</evidence>
<dbReference type="PANTHER" id="PTHR48090:SF10">
    <property type="entry name" value="GLUCOSYL-3-PHOSPHOGLYCERATE SYNTHASE"/>
    <property type="match status" value="1"/>
</dbReference>
<comment type="catalytic activity">
    <reaction evidence="9">
        <text>an NDP-alpha-D-glucose + (2R)-3-phosphoglycerate = (2R)-2-O-(alpha-D-glucopyranosyl)-3-phospho-glycerate + a ribonucleoside 5'-diphosphate + H(+)</text>
        <dbReference type="Rhea" id="RHEA:47244"/>
        <dbReference type="ChEBI" id="CHEBI:15378"/>
        <dbReference type="ChEBI" id="CHEBI:57930"/>
        <dbReference type="ChEBI" id="CHEBI:58272"/>
        <dbReference type="ChEBI" id="CHEBI:62600"/>
        <dbReference type="ChEBI" id="CHEBI:76533"/>
        <dbReference type="EC" id="2.4.1.266"/>
    </reaction>
    <physiologicalReaction direction="left-to-right" evidence="9">
        <dbReference type="Rhea" id="RHEA:47245"/>
    </physiologicalReaction>
</comment>
<dbReference type="InterPro" id="IPR050256">
    <property type="entry name" value="Glycosyltransferase_2"/>
</dbReference>
<sequence length="207" mass="22911">MVSIIIPAYNEENTIENVLKVVVESNAGDEVIVVSDGSTDKTADIARRYAKVIELERNLGKGGAVKKGVEAARGDIILMLDADLIGLTKEHIFDLLRPVLDGEADMTIGLFSSGRFSTDFAQVVAPQLSGQRALKRFIIEDISALDATKYGIEIALTKYARRSRIKVKNVYLKNLTHVMKEEKLGFIPGVKARIKMYWDIIRCISSP</sequence>
<evidence type="ECO:0000256" key="1">
    <source>
        <dbReference type="ARBA" id="ARBA00001946"/>
    </source>
</evidence>
<evidence type="ECO:0000256" key="8">
    <source>
        <dbReference type="ARBA" id="ARBA00048689"/>
    </source>
</evidence>
<comment type="catalytic activity">
    <reaction evidence="8">
        <text>(2R)-3-phosphoglycerate + UDP-alpha-D-glucose = (2R)-2-O-(alpha-D-glucopyranosyl)-3-phospho-glycerate + UDP + H(+)</text>
        <dbReference type="Rhea" id="RHEA:31319"/>
        <dbReference type="ChEBI" id="CHEBI:15378"/>
        <dbReference type="ChEBI" id="CHEBI:58223"/>
        <dbReference type="ChEBI" id="CHEBI:58272"/>
        <dbReference type="ChEBI" id="CHEBI:58885"/>
        <dbReference type="ChEBI" id="CHEBI:62600"/>
        <dbReference type="EC" id="2.4.1.266"/>
    </reaction>
    <physiologicalReaction direction="left-to-right" evidence="8">
        <dbReference type="Rhea" id="RHEA:31320"/>
    </physiologicalReaction>
</comment>
<dbReference type="GO" id="GO:0016757">
    <property type="term" value="F:glycosyltransferase activity"/>
    <property type="evidence" value="ECO:0007669"/>
    <property type="project" value="UniProtKB-KW"/>
</dbReference>
<dbReference type="InterPro" id="IPR029044">
    <property type="entry name" value="Nucleotide-diphossugar_trans"/>
</dbReference>
<evidence type="ECO:0000256" key="5">
    <source>
        <dbReference type="ARBA" id="ARBA00022842"/>
    </source>
</evidence>
<keyword evidence="3" id="KW-0328">Glycosyltransferase</keyword>
<dbReference type="STRING" id="1121256.SAMN02746089_01024"/>
<evidence type="ECO:0000256" key="2">
    <source>
        <dbReference type="ARBA" id="ARBA00006739"/>
    </source>
</evidence>
<evidence type="ECO:0000256" key="4">
    <source>
        <dbReference type="ARBA" id="ARBA00022679"/>
    </source>
</evidence>
<keyword evidence="12" id="KW-1185">Reference proteome</keyword>
<protein>
    <recommendedName>
        <fullName evidence="7">Glucosyl-3-phosphoglycerate synthase</fullName>
        <ecNumber evidence="6">2.4.1.266</ecNumber>
    </recommendedName>
</protein>
<evidence type="ECO:0000259" key="10">
    <source>
        <dbReference type="Pfam" id="PF00535"/>
    </source>
</evidence>
<evidence type="ECO:0000256" key="7">
    <source>
        <dbReference type="ARBA" id="ARBA00040894"/>
    </source>
</evidence>
<evidence type="ECO:0000256" key="6">
    <source>
        <dbReference type="ARBA" id="ARBA00039022"/>
    </source>
</evidence>
<dbReference type="OrthoDB" id="9815144at2"/>
<dbReference type="InterPro" id="IPR001173">
    <property type="entry name" value="Glyco_trans_2-like"/>
</dbReference>
<dbReference type="PANTHER" id="PTHR48090">
    <property type="entry name" value="UNDECAPRENYL-PHOSPHATE 4-DEOXY-4-FORMAMIDO-L-ARABINOSE TRANSFERASE-RELATED"/>
    <property type="match status" value="1"/>
</dbReference>
<comment type="cofactor">
    <cofactor evidence="1">
        <name>Mg(2+)</name>
        <dbReference type="ChEBI" id="CHEBI:18420"/>
    </cofactor>
</comment>
<evidence type="ECO:0000256" key="3">
    <source>
        <dbReference type="ARBA" id="ARBA00022676"/>
    </source>
</evidence>
<gene>
    <name evidence="11" type="ORF">SAMN02746089_01024</name>
</gene>
<comment type="similarity">
    <text evidence="2">Belongs to the glycosyltransferase 2 family.</text>
</comment>
<proteinExistence type="inferred from homology"/>
<dbReference type="EC" id="2.4.1.266" evidence="6"/>
<dbReference type="Pfam" id="PF00535">
    <property type="entry name" value="Glycos_transf_2"/>
    <property type="match status" value="1"/>
</dbReference>
<dbReference type="Gene3D" id="3.90.550.10">
    <property type="entry name" value="Spore Coat Polysaccharide Biosynthesis Protein SpsA, Chain A"/>
    <property type="match status" value="1"/>
</dbReference>
<dbReference type="EMBL" id="FQVH01000008">
    <property type="protein sequence ID" value="SHE93230.1"/>
    <property type="molecule type" value="Genomic_DNA"/>
</dbReference>
<dbReference type="AlphaFoldDB" id="A0A1M4XIJ0"/>
<dbReference type="Proteomes" id="UP000184088">
    <property type="component" value="Unassembled WGS sequence"/>
</dbReference>
<organism evidence="11 12">
    <name type="scientific">Caldanaerobius fijiensis DSM 17918</name>
    <dbReference type="NCBI Taxonomy" id="1121256"/>
    <lineage>
        <taxon>Bacteria</taxon>
        <taxon>Bacillati</taxon>
        <taxon>Bacillota</taxon>
        <taxon>Clostridia</taxon>
        <taxon>Thermoanaerobacterales</taxon>
        <taxon>Thermoanaerobacteraceae</taxon>
        <taxon>Caldanaerobius</taxon>
    </lineage>
</organism>
<dbReference type="SUPFAM" id="SSF53448">
    <property type="entry name" value="Nucleotide-diphospho-sugar transferases"/>
    <property type="match status" value="1"/>
</dbReference>
<evidence type="ECO:0000313" key="11">
    <source>
        <dbReference type="EMBL" id="SHE93230.1"/>
    </source>
</evidence>
<feature type="domain" description="Glycosyltransferase 2-like" evidence="10">
    <location>
        <begin position="3"/>
        <end position="112"/>
    </location>
</feature>
<reference evidence="11 12" key="1">
    <citation type="submission" date="2016-11" db="EMBL/GenBank/DDBJ databases">
        <authorList>
            <person name="Jaros S."/>
            <person name="Januszkiewicz K."/>
            <person name="Wedrychowicz H."/>
        </authorList>
    </citation>
    <scope>NUCLEOTIDE SEQUENCE [LARGE SCALE GENOMIC DNA]</scope>
    <source>
        <strain evidence="11 12">DSM 17918</strain>
    </source>
</reference>
<evidence type="ECO:0000313" key="12">
    <source>
        <dbReference type="Proteomes" id="UP000184088"/>
    </source>
</evidence>
<keyword evidence="4 11" id="KW-0808">Transferase</keyword>
<dbReference type="RefSeq" id="WP_073342306.1">
    <property type="nucleotide sequence ID" value="NZ_FQVH01000008.1"/>
</dbReference>
<keyword evidence="5" id="KW-0460">Magnesium</keyword>
<accession>A0A1M4XIJ0</accession>
<name>A0A1M4XIJ0_9THEO</name>
<dbReference type="CDD" id="cd04179">
    <property type="entry name" value="DPM_DPG-synthase_like"/>
    <property type="match status" value="1"/>
</dbReference>